<dbReference type="EMBL" id="JAAOYM010000001">
    <property type="protein sequence ID" value="NIJ12464.1"/>
    <property type="molecule type" value="Genomic_DNA"/>
</dbReference>
<dbReference type="RefSeq" id="WP_167171261.1">
    <property type="nucleotide sequence ID" value="NZ_JAAOYM010000001.1"/>
</dbReference>
<accession>A0A7X5URM4</accession>
<evidence type="ECO:0000313" key="3">
    <source>
        <dbReference type="Proteomes" id="UP000545493"/>
    </source>
</evidence>
<name>A0A7X5URM4_9PSEU</name>
<reference evidence="2 3" key="1">
    <citation type="submission" date="2020-03" db="EMBL/GenBank/DDBJ databases">
        <title>Sequencing the genomes of 1000 actinobacteria strains.</title>
        <authorList>
            <person name="Klenk H.-P."/>
        </authorList>
    </citation>
    <scope>NUCLEOTIDE SEQUENCE [LARGE SCALE GENOMIC DNA]</scope>
    <source>
        <strain evidence="2 3">DSM 45685</strain>
    </source>
</reference>
<keyword evidence="1" id="KW-0732">Signal</keyword>
<protein>
    <submittedName>
        <fullName evidence="2">Uncharacterized protein</fullName>
    </submittedName>
</protein>
<evidence type="ECO:0000313" key="2">
    <source>
        <dbReference type="EMBL" id="NIJ12464.1"/>
    </source>
</evidence>
<dbReference type="Proteomes" id="UP000545493">
    <property type="component" value="Unassembled WGS sequence"/>
</dbReference>
<evidence type="ECO:0000256" key="1">
    <source>
        <dbReference type="SAM" id="SignalP"/>
    </source>
</evidence>
<feature type="signal peptide" evidence="1">
    <location>
        <begin position="1"/>
        <end position="26"/>
    </location>
</feature>
<comment type="caution">
    <text evidence="2">The sequence shown here is derived from an EMBL/GenBank/DDBJ whole genome shotgun (WGS) entry which is preliminary data.</text>
</comment>
<organism evidence="2 3">
    <name type="scientific">Saccharomonospora amisosensis</name>
    <dbReference type="NCBI Taxonomy" id="1128677"/>
    <lineage>
        <taxon>Bacteria</taxon>
        <taxon>Bacillati</taxon>
        <taxon>Actinomycetota</taxon>
        <taxon>Actinomycetes</taxon>
        <taxon>Pseudonocardiales</taxon>
        <taxon>Pseudonocardiaceae</taxon>
        <taxon>Saccharomonospora</taxon>
    </lineage>
</organism>
<gene>
    <name evidence="2" type="ORF">FHU38_002808</name>
</gene>
<feature type="chain" id="PRO_5031172426" evidence="1">
    <location>
        <begin position="27"/>
        <end position="179"/>
    </location>
</feature>
<keyword evidence="3" id="KW-1185">Reference proteome</keyword>
<dbReference type="AlphaFoldDB" id="A0A7X5URM4"/>
<sequence>MRKGHALGAAAACAALTVAATGTAIAADTTVTFVVSGADLIITAPLNASLGSAAIGGTVSGSIGVVTVSDQRGISPAPWTADVAATNFTTGTGGLGEVIPNGNVRYWSGPATATSGTGTFTPGQPTAAQQVPLNVVQTAFSHDDGAGANSASWDPTLVVSIPGDVVAGAYSGVLTHSVF</sequence>
<proteinExistence type="predicted"/>